<comment type="subcellular location">
    <subcellularLocation>
        <location evidence="1 6">Nucleus</location>
    </subcellularLocation>
</comment>
<evidence type="ECO:0000256" key="7">
    <source>
        <dbReference type="SAM" id="MobiDB-lite"/>
    </source>
</evidence>
<dbReference type="PROSITE" id="PS00658">
    <property type="entry name" value="FORK_HEAD_2"/>
    <property type="match status" value="1"/>
</dbReference>
<dbReference type="GO" id="GO:0005634">
    <property type="term" value="C:nucleus"/>
    <property type="evidence" value="ECO:0007669"/>
    <property type="project" value="UniProtKB-SubCell"/>
</dbReference>
<feature type="region of interest" description="Disordered" evidence="7">
    <location>
        <begin position="271"/>
        <end position="291"/>
    </location>
</feature>
<keyword evidence="10" id="KW-1185">Reference proteome</keyword>
<evidence type="ECO:0000256" key="2">
    <source>
        <dbReference type="ARBA" id="ARBA00023015"/>
    </source>
</evidence>
<feature type="compositionally biased region" description="Low complexity" evidence="7">
    <location>
        <begin position="132"/>
        <end position="149"/>
    </location>
</feature>
<feature type="domain" description="Fork-head" evidence="8">
    <location>
        <begin position="171"/>
        <end position="256"/>
    </location>
</feature>
<dbReference type="Proteomes" id="UP001152759">
    <property type="component" value="Chromosome 7"/>
</dbReference>
<evidence type="ECO:0000256" key="4">
    <source>
        <dbReference type="ARBA" id="ARBA00023163"/>
    </source>
</evidence>
<keyword evidence="3 6" id="KW-0238">DNA-binding</keyword>
<dbReference type="InterPro" id="IPR018122">
    <property type="entry name" value="TF_fork_head_CS_1"/>
</dbReference>
<dbReference type="InterPro" id="IPR036388">
    <property type="entry name" value="WH-like_DNA-bd_sf"/>
</dbReference>
<dbReference type="InterPro" id="IPR030456">
    <property type="entry name" value="TF_fork_head_CS_2"/>
</dbReference>
<dbReference type="Pfam" id="PF00250">
    <property type="entry name" value="Forkhead"/>
    <property type="match status" value="1"/>
</dbReference>
<feature type="DNA-binding region" description="Fork-head" evidence="6">
    <location>
        <begin position="171"/>
        <end position="256"/>
    </location>
</feature>
<feature type="compositionally biased region" description="Polar residues" evidence="7">
    <location>
        <begin position="271"/>
        <end position="287"/>
    </location>
</feature>
<dbReference type="InterPro" id="IPR001766">
    <property type="entry name" value="Fork_head_dom"/>
</dbReference>
<dbReference type="GO" id="GO:0000987">
    <property type="term" value="F:cis-regulatory region sequence-specific DNA binding"/>
    <property type="evidence" value="ECO:0007669"/>
    <property type="project" value="TreeGrafter"/>
</dbReference>
<evidence type="ECO:0000256" key="1">
    <source>
        <dbReference type="ARBA" id="ARBA00004123"/>
    </source>
</evidence>
<name>A0A9P0F8A2_BEMTA</name>
<dbReference type="Gene3D" id="1.10.10.10">
    <property type="entry name" value="Winged helix-like DNA-binding domain superfamily/Winged helix DNA-binding domain"/>
    <property type="match status" value="1"/>
</dbReference>
<dbReference type="KEGG" id="btab:109042580"/>
<organism evidence="9 10">
    <name type="scientific">Bemisia tabaci</name>
    <name type="common">Sweetpotato whitefly</name>
    <name type="synonym">Aleurodes tabaci</name>
    <dbReference type="NCBI Taxonomy" id="7038"/>
    <lineage>
        <taxon>Eukaryota</taxon>
        <taxon>Metazoa</taxon>
        <taxon>Ecdysozoa</taxon>
        <taxon>Arthropoda</taxon>
        <taxon>Hexapoda</taxon>
        <taxon>Insecta</taxon>
        <taxon>Pterygota</taxon>
        <taxon>Neoptera</taxon>
        <taxon>Paraneoptera</taxon>
        <taxon>Hemiptera</taxon>
        <taxon>Sternorrhyncha</taxon>
        <taxon>Aleyrodoidea</taxon>
        <taxon>Aleyrodidae</taxon>
        <taxon>Aleyrodinae</taxon>
        <taxon>Bemisia</taxon>
    </lineage>
</organism>
<feature type="compositionally biased region" description="Polar residues" evidence="7">
    <location>
        <begin position="109"/>
        <end position="124"/>
    </location>
</feature>
<dbReference type="EMBL" id="OU963868">
    <property type="protein sequence ID" value="CAH0393389.1"/>
    <property type="molecule type" value="Genomic_DNA"/>
</dbReference>
<keyword evidence="5 6" id="KW-0539">Nucleus</keyword>
<keyword evidence="4" id="KW-0804">Transcription</keyword>
<evidence type="ECO:0000256" key="6">
    <source>
        <dbReference type="PROSITE-ProRule" id="PRU00089"/>
    </source>
</evidence>
<gene>
    <name evidence="9" type="ORF">BEMITA_LOCUS11798</name>
</gene>
<dbReference type="PROSITE" id="PS50039">
    <property type="entry name" value="FORK_HEAD_3"/>
    <property type="match status" value="1"/>
</dbReference>
<evidence type="ECO:0000313" key="10">
    <source>
        <dbReference type="Proteomes" id="UP001152759"/>
    </source>
</evidence>
<dbReference type="PRINTS" id="PR00053">
    <property type="entry name" value="FORKHEAD"/>
</dbReference>
<evidence type="ECO:0000256" key="5">
    <source>
        <dbReference type="ARBA" id="ARBA00023242"/>
    </source>
</evidence>
<feature type="region of interest" description="Disordered" evidence="7">
    <location>
        <begin position="100"/>
        <end position="158"/>
    </location>
</feature>
<keyword evidence="2" id="KW-0805">Transcription regulation</keyword>
<evidence type="ECO:0000313" key="9">
    <source>
        <dbReference type="EMBL" id="CAH0393389.1"/>
    </source>
</evidence>
<dbReference type="GO" id="GO:0003700">
    <property type="term" value="F:DNA-binding transcription factor activity"/>
    <property type="evidence" value="ECO:0007669"/>
    <property type="project" value="InterPro"/>
</dbReference>
<dbReference type="InterPro" id="IPR047119">
    <property type="entry name" value="FOXN2/3-like"/>
</dbReference>
<dbReference type="PANTHER" id="PTHR13962:SF22">
    <property type="entry name" value="FORKHEAD BOX PROTEIN N3-LIKE PROTEIN"/>
    <property type="match status" value="1"/>
</dbReference>
<evidence type="ECO:0000256" key="3">
    <source>
        <dbReference type="ARBA" id="ARBA00023125"/>
    </source>
</evidence>
<dbReference type="SUPFAM" id="SSF46785">
    <property type="entry name" value="Winged helix' DNA-binding domain"/>
    <property type="match status" value="1"/>
</dbReference>
<dbReference type="SMART" id="SM00339">
    <property type="entry name" value="FH"/>
    <property type="match status" value="1"/>
</dbReference>
<dbReference type="PROSITE" id="PS00657">
    <property type="entry name" value="FORK_HEAD_1"/>
    <property type="match status" value="1"/>
</dbReference>
<accession>A0A9P0F8A2</accession>
<reference evidence="9" key="1">
    <citation type="submission" date="2021-12" db="EMBL/GenBank/DDBJ databases">
        <authorList>
            <person name="King R."/>
        </authorList>
    </citation>
    <scope>NUCLEOTIDE SEQUENCE</scope>
</reference>
<evidence type="ECO:0000259" key="8">
    <source>
        <dbReference type="PROSITE" id="PS50039"/>
    </source>
</evidence>
<dbReference type="PANTHER" id="PTHR13962">
    <property type="entry name" value="FORKHEAD BOX PROTEIN N3-LIKE PROTEIN-RELATED"/>
    <property type="match status" value="1"/>
</dbReference>
<sequence length="533" mass="58310">MAPEKPLVSEVEHAVAMVQNGALSAHFLTAPNKFNIKEEFEIEVEATAAEVDFTQTGCLKQESTDNSNNKPGKSDDDLTSLSWLQDKNLLKGIKLRPNASASAGAVSKTPGTNVPSDTQESPTSDFVDDSASDSTCSSVNSSSPTPMSAVGTPKKHPHHIPYDPKIHVTSKPPYSFSCLIFMAIDDSSMKALPVKEIYNWILEHFPFYRNAPTGWKNSVRHNLSLNKCFTKVEKAPNLGKGSLWMVDPNYRPNLVQAITKTPNNPYKTWNVKQNRPLHDTSSGSSSVKQEENDCIDDVDAATAMITLKHNILLKSSGERPPIVTSCPSADHNYIVDQISDGIGRSEPTSSDEAFADGTDSDHSGSALEQKFATAKRLEDAEEQRKIAEGADALLNLAGAGIHYTEVASDRIDSVGIKRKRKASLSGEEDFTNHPKVAFKPRIVRNSKVKSSSSPNKWKNFTDKEADYVKNKWKPFTQSSVLTSNIVSSSNSESDNNNTILYIESNSGSSSVNRNIKVKRKLSSAFASNDAKNR</sequence>
<proteinExistence type="predicted"/>
<feature type="region of interest" description="Disordered" evidence="7">
    <location>
        <begin position="59"/>
        <end position="79"/>
    </location>
</feature>
<feature type="region of interest" description="Disordered" evidence="7">
    <location>
        <begin position="341"/>
        <end position="364"/>
    </location>
</feature>
<dbReference type="InterPro" id="IPR036390">
    <property type="entry name" value="WH_DNA-bd_sf"/>
</dbReference>
<dbReference type="AlphaFoldDB" id="A0A9P0F8A2"/>
<protein>
    <recommendedName>
        <fullName evidence="8">Fork-head domain-containing protein</fullName>
    </recommendedName>
</protein>